<organism evidence="4 5">
    <name type="scientific">Pulveribacter suum</name>
    <dbReference type="NCBI Taxonomy" id="2116657"/>
    <lineage>
        <taxon>Bacteria</taxon>
        <taxon>Pseudomonadati</taxon>
        <taxon>Pseudomonadota</taxon>
        <taxon>Betaproteobacteria</taxon>
        <taxon>Burkholderiales</taxon>
        <taxon>Comamonadaceae</taxon>
        <taxon>Pulveribacter</taxon>
    </lineage>
</organism>
<keyword evidence="2" id="KW-0732">Signal</keyword>
<feature type="region of interest" description="Disordered" evidence="1">
    <location>
        <begin position="31"/>
        <end position="152"/>
    </location>
</feature>
<dbReference type="EMBL" id="CP027792">
    <property type="protein sequence ID" value="AVP58237.1"/>
    <property type="molecule type" value="Genomic_DNA"/>
</dbReference>
<feature type="signal peptide" evidence="2">
    <location>
        <begin position="1"/>
        <end position="21"/>
    </location>
</feature>
<feature type="compositionally biased region" description="Low complexity" evidence="1">
    <location>
        <begin position="56"/>
        <end position="85"/>
    </location>
</feature>
<name>A0A2P1NMJ4_9BURK</name>
<dbReference type="Proteomes" id="UP000241829">
    <property type="component" value="Chromosome"/>
</dbReference>
<protein>
    <submittedName>
        <fullName evidence="4">DUF4124 domain-containing protein</fullName>
    </submittedName>
</protein>
<accession>A0A2P1NMJ4</accession>
<dbReference type="RefSeq" id="WP_106846785.1">
    <property type="nucleotide sequence ID" value="NZ_CP027792.1"/>
</dbReference>
<feature type="chain" id="PRO_5015191565" evidence="2">
    <location>
        <begin position="22"/>
        <end position="174"/>
    </location>
</feature>
<evidence type="ECO:0000256" key="1">
    <source>
        <dbReference type="SAM" id="MobiDB-lite"/>
    </source>
</evidence>
<dbReference type="KEGG" id="melm:C7H73_11575"/>
<gene>
    <name evidence="4" type="ORF">C7H73_11575</name>
</gene>
<evidence type="ECO:0000256" key="2">
    <source>
        <dbReference type="SAM" id="SignalP"/>
    </source>
</evidence>
<dbReference type="AlphaFoldDB" id="A0A2P1NMJ4"/>
<evidence type="ECO:0000313" key="5">
    <source>
        <dbReference type="Proteomes" id="UP000241829"/>
    </source>
</evidence>
<dbReference type="InterPro" id="IPR025392">
    <property type="entry name" value="DUF4124"/>
</dbReference>
<feature type="domain" description="DUF4124" evidence="3">
    <location>
        <begin position="9"/>
        <end position="82"/>
    </location>
</feature>
<dbReference type="OrthoDB" id="9181422at2"/>
<proteinExistence type="predicted"/>
<evidence type="ECO:0000313" key="4">
    <source>
        <dbReference type="EMBL" id="AVP58237.1"/>
    </source>
</evidence>
<dbReference type="Pfam" id="PF13511">
    <property type="entry name" value="DUF4124"/>
    <property type="match status" value="1"/>
</dbReference>
<keyword evidence="5" id="KW-1185">Reference proteome</keyword>
<feature type="compositionally biased region" description="Basic and acidic residues" evidence="1">
    <location>
        <begin position="89"/>
        <end position="126"/>
    </location>
</feature>
<reference evidence="5" key="1">
    <citation type="submission" date="2018-03" db="EMBL/GenBank/DDBJ databases">
        <title>Genome sequencing of Melaminivora sp. strain SC2-7.</title>
        <authorList>
            <person name="Kim S.-J."/>
            <person name="Heo J."/>
            <person name="Ahn J.-H."/>
            <person name="Kwon S.-W."/>
        </authorList>
    </citation>
    <scope>NUCLEOTIDE SEQUENCE [LARGE SCALE GENOMIC DNA]</scope>
    <source>
        <strain evidence="5">SC2-7</strain>
    </source>
</reference>
<evidence type="ECO:0000259" key="3">
    <source>
        <dbReference type="Pfam" id="PF13511"/>
    </source>
</evidence>
<sequence>MTRKQLFLLALACTWALGASAQWQWIDKDGRKVFSDRPPPQEVPDRSILKQPTLRGAAPAAGASTAAQQGDAAAPAAAPAAAASSGRDQQLEDKKAKAEAAEAARKQAEEKAQADRQAKARAENCARARQSSNTLSSGAPMAHTNAQGERGFMDEATRAAELRRAQAIMASDCK</sequence>